<dbReference type="SUPFAM" id="SSF48371">
    <property type="entry name" value="ARM repeat"/>
    <property type="match status" value="1"/>
</dbReference>
<accession>A0AAV5SFZ8</accession>
<evidence type="ECO:0000313" key="1">
    <source>
        <dbReference type="EMBL" id="GMS79080.1"/>
    </source>
</evidence>
<feature type="non-terminal residue" evidence="1">
    <location>
        <position position="127"/>
    </location>
</feature>
<evidence type="ECO:0000313" key="2">
    <source>
        <dbReference type="Proteomes" id="UP001432027"/>
    </source>
</evidence>
<comment type="caution">
    <text evidence="1">The sequence shown here is derived from an EMBL/GenBank/DDBJ whole genome shotgun (WGS) entry which is preliminary data.</text>
</comment>
<proteinExistence type="predicted"/>
<gene>
    <name evidence="1" type="ORF">PENTCL1PPCAC_1255</name>
</gene>
<protein>
    <submittedName>
        <fullName evidence="1">Uncharacterized protein</fullName>
    </submittedName>
</protein>
<reference evidence="1" key="1">
    <citation type="submission" date="2023-10" db="EMBL/GenBank/DDBJ databases">
        <title>Genome assembly of Pristionchus species.</title>
        <authorList>
            <person name="Yoshida K."/>
            <person name="Sommer R.J."/>
        </authorList>
    </citation>
    <scope>NUCLEOTIDE SEQUENCE</scope>
    <source>
        <strain evidence="1">RS0144</strain>
    </source>
</reference>
<dbReference type="Gene3D" id="1.25.10.10">
    <property type="entry name" value="Leucine-rich Repeat Variant"/>
    <property type="match status" value="1"/>
</dbReference>
<dbReference type="EMBL" id="BTSX01000001">
    <property type="protein sequence ID" value="GMS79080.1"/>
    <property type="molecule type" value="Genomic_DNA"/>
</dbReference>
<name>A0AAV5SFZ8_9BILA</name>
<dbReference type="AlphaFoldDB" id="A0AAV5SFZ8"/>
<keyword evidence="2" id="KW-1185">Reference proteome</keyword>
<feature type="non-terminal residue" evidence="1">
    <location>
        <position position="1"/>
    </location>
</feature>
<dbReference type="InterPro" id="IPR016024">
    <property type="entry name" value="ARM-type_fold"/>
</dbReference>
<dbReference type="InterPro" id="IPR011989">
    <property type="entry name" value="ARM-like"/>
</dbReference>
<sequence length="127" mass="14239">YFADLFQLNPEPPSYFDKNLLDVFVRVATEKRRNTASRKHATSALAILMRACCSSLTHALLDKGALALIVQYIRLARTDAKIREECLSSALAVTQCCAKCRDVIREANVPKICAKGIIDYRFETLNT</sequence>
<dbReference type="Proteomes" id="UP001432027">
    <property type="component" value="Unassembled WGS sequence"/>
</dbReference>
<organism evidence="1 2">
    <name type="scientific">Pristionchus entomophagus</name>
    <dbReference type="NCBI Taxonomy" id="358040"/>
    <lineage>
        <taxon>Eukaryota</taxon>
        <taxon>Metazoa</taxon>
        <taxon>Ecdysozoa</taxon>
        <taxon>Nematoda</taxon>
        <taxon>Chromadorea</taxon>
        <taxon>Rhabditida</taxon>
        <taxon>Rhabditina</taxon>
        <taxon>Diplogasteromorpha</taxon>
        <taxon>Diplogasteroidea</taxon>
        <taxon>Neodiplogasteridae</taxon>
        <taxon>Pristionchus</taxon>
    </lineage>
</organism>